<dbReference type="HAMAP" id="MF_00171">
    <property type="entry name" value="TruA"/>
    <property type="match status" value="1"/>
</dbReference>
<comment type="caution">
    <text evidence="4">Lacks conserved residue(s) required for the propagation of feature annotation.</text>
</comment>
<evidence type="ECO:0000313" key="8">
    <source>
        <dbReference type="Proteomes" id="UP001491552"/>
    </source>
</evidence>
<dbReference type="InterPro" id="IPR020094">
    <property type="entry name" value="TruA/RsuA/RluB/E/F_N"/>
</dbReference>
<evidence type="ECO:0000259" key="6">
    <source>
        <dbReference type="Pfam" id="PF01416"/>
    </source>
</evidence>
<dbReference type="RefSeq" id="WP_349134984.1">
    <property type="nucleotide sequence ID" value="NZ_JBBMFF010000143.1"/>
</dbReference>
<dbReference type="InterPro" id="IPR001406">
    <property type="entry name" value="PsdUridine_synth_TruA"/>
</dbReference>
<dbReference type="NCBIfam" id="TIGR00071">
    <property type="entry name" value="hisT_truA"/>
    <property type="match status" value="1"/>
</dbReference>
<accession>A0ABV1G4F1</accession>
<dbReference type="Gene3D" id="3.30.70.660">
    <property type="entry name" value="Pseudouridine synthase I, catalytic domain, C-terminal subdomain"/>
    <property type="match status" value="1"/>
</dbReference>
<sequence>MQNYRLTLAYDGTRYRGWQRLPPPAKTVQASVETALGDIFGQPLEISGSGRTDAGVHAACQVASFHAPKRPTDEVLAQLRRLLPEDIGALTLDYAPERFHARLSAVEKTYVYRLWNSDRPDVFARRYRAWEPRQLDCGAMRAGAAGLVGTHDFFTFCANRQMKKSTVRTLRRLDITQEDAELRFTLTADGFLYHMARILVGTLLEVGLGGRPAESLPALFDARCRALAGETAPAKGLWLMEVRY</sequence>
<comment type="caution">
    <text evidence="7">The sequence shown here is derived from an EMBL/GenBank/DDBJ whole genome shotgun (WGS) entry which is preliminary data.</text>
</comment>
<evidence type="ECO:0000313" key="7">
    <source>
        <dbReference type="EMBL" id="MEQ2510280.1"/>
    </source>
</evidence>
<evidence type="ECO:0000256" key="2">
    <source>
        <dbReference type="ARBA" id="ARBA00022694"/>
    </source>
</evidence>
<gene>
    <name evidence="4 7" type="primary">truA</name>
    <name evidence="7" type="ORF">WMO66_03285</name>
</gene>
<keyword evidence="8" id="KW-1185">Reference proteome</keyword>
<dbReference type="PIRSF" id="PIRSF001430">
    <property type="entry name" value="tRNA_psdUrid_synth"/>
    <property type="match status" value="1"/>
</dbReference>
<dbReference type="Gene3D" id="3.30.70.580">
    <property type="entry name" value="Pseudouridine synthase I, catalytic domain, N-terminal subdomain"/>
    <property type="match status" value="1"/>
</dbReference>
<feature type="domain" description="Pseudouridine synthase I TruA alpha/beta" evidence="6">
    <location>
        <begin position="9"/>
        <end position="101"/>
    </location>
</feature>
<feature type="binding site" evidence="4">
    <location>
        <position position="110"/>
    </location>
    <ligand>
        <name>substrate</name>
    </ligand>
</feature>
<dbReference type="GO" id="GO:0160147">
    <property type="term" value="F:tRNA pseudouridine(38-40) synthase activity"/>
    <property type="evidence" value="ECO:0007669"/>
    <property type="project" value="UniProtKB-EC"/>
</dbReference>
<dbReference type="InterPro" id="IPR020097">
    <property type="entry name" value="PsdUridine_synth_TruA_a/b_dom"/>
</dbReference>
<feature type="active site" description="Nucleophile" evidence="4">
    <location>
        <position position="53"/>
    </location>
</feature>
<organism evidence="7 8">
    <name type="scientific">Faecousia intestinalis</name>
    <dbReference type="NCBI Taxonomy" id="3133167"/>
    <lineage>
        <taxon>Bacteria</taxon>
        <taxon>Bacillati</taxon>
        <taxon>Bacillota</taxon>
        <taxon>Clostridia</taxon>
        <taxon>Eubacteriales</taxon>
        <taxon>Oscillospiraceae</taxon>
        <taxon>Faecousia</taxon>
    </lineage>
</organism>
<comment type="similarity">
    <text evidence="1 4 5">Belongs to the tRNA pseudouridine synthase TruA family.</text>
</comment>
<evidence type="ECO:0000256" key="4">
    <source>
        <dbReference type="HAMAP-Rule" id="MF_00171"/>
    </source>
</evidence>
<name>A0ABV1G4F1_9FIRM</name>
<dbReference type="Proteomes" id="UP001491552">
    <property type="component" value="Unassembled WGS sequence"/>
</dbReference>
<dbReference type="PANTHER" id="PTHR11142:SF0">
    <property type="entry name" value="TRNA PSEUDOURIDINE SYNTHASE-LIKE 1"/>
    <property type="match status" value="1"/>
</dbReference>
<comment type="subunit">
    <text evidence="4">Homodimer.</text>
</comment>
<comment type="catalytic activity">
    <reaction evidence="4 5">
        <text>uridine(38/39/40) in tRNA = pseudouridine(38/39/40) in tRNA</text>
        <dbReference type="Rhea" id="RHEA:22376"/>
        <dbReference type="Rhea" id="RHEA-COMP:10085"/>
        <dbReference type="Rhea" id="RHEA-COMP:10087"/>
        <dbReference type="ChEBI" id="CHEBI:65314"/>
        <dbReference type="ChEBI" id="CHEBI:65315"/>
        <dbReference type="EC" id="5.4.99.12"/>
    </reaction>
</comment>
<dbReference type="SUPFAM" id="SSF55120">
    <property type="entry name" value="Pseudouridine synthase"/>
    <property type="match status" value="1"/>
</dbReference>
<evidence type="ECO:0000256" key="5">
    <source>
        <dbReference type="RuleBase" id="RU003792"/>
    </source>
</evidence>
<dbReference type="Pfam" id="PF01416">
    <property type="entry name" value="PseudoU_synth_1"/>
    <property type="match status" value="2"/>
</dbReference>
<keyword evidence="2 4" id="KW-0819">tRNA processing</keyword>
<comment type="function">
    <text evidence="4">Formation of pseudouridine at positions 38, 39 and 40 in the anticodon stem and loop of transfer RNAs.</text>
</comment>
<reference evidence="7 8" key="1">
    <citation type="submission" date="2024-03" db="EMBL/GenBank/DDBJ databases">
        <title>Human intestinal bacterial collection.</title>
        <authorList>
            <person name="Pauvert C."/>
            <person name="Hitch T.C.A."/>
            <person name="Clavel T."/>
        </authorList>
    </citation>
    <scope>NUCLEOTIDE SEQUENCE [LARGE SCALE GENOMIC DNA]</scope>
    <source>
        <strain evidence="7 8">CLA-AA-H192</strain>
    </source>
</reference>
<dbReference type="CDD" id="cd02570">
    <property type="entry name" value="PseudoU_synth_EcTruA"/>
    <property type="match status" value="1"/>
</dbReference>
<dbReference type="InterPro" id="IPR020095">
    <property type="entry name" value="PsdUridine_synth_TruA_C"/>
</dbReference>
<dbReference type="EMBL" id="JBBMFF010000143">
    <property type="protein sequence ID" value="MEQ2510280.1"/>
    <property type="molecule type" value="Genomic_DNA"/>
</dbReference>
<feature type="domain" description="Pseudouridine synthase I TruA alpha/beta" evidence="6">
    <location>
        <begin position="145"/>
        <end position="244"/>
    </location>
</feature>
<evidence type="ECO:0000256" key="1">
    <source>
        <dbReference type="ARBA" id="ARBA00009375"/>
    </source>
</evidence>
<keyword evidence="3 4" id="KW-0413">Isomerase</keyword>
<evidence type="ECO:0000256" key="3">
    <source>
        <dbReference type="ARBA" id="ARBA00023235"/>
    </source>
</evidence>
<dbReference type="InterPro" id="IPR020103">
    <property type="entry name" value="PsdUridine_synth_cat_dom_sf"/>
</dbReference>
<proteinExistence type="inferred from homology"/>
<protein>
    <recommendedName>
        <fullName evidence="4">tRNA pseudouridine synthase A</fullName>
        <ecNumber evidence="4">5.4.99.12</ecNumber>
    </recommendedName>
    <alternativeName>
        <fullName evidence="4">tRNA pseudouridine(38-40) synthase</fullName>
    </alternativeName>
    <alternativeName>
        <fullName evidence="4">tRNA pseudouridylate synthase I</fullName>
    </alternativeName>
    <alternativeName>
        <fullName evidence="4">tRNA-uridine isomerase I</fullName>
    </alternativeName>
</protein>
<dbReference type="EC" id="5.4.99.12" evidence="4"/>
<dbReference type="PANTHER" id="PTHR11142">
    <property type="entry name" value="PSEUDOURIDYLATE SYNTHASE"/>
    <property type="match status" value="1"/>
</dbReference>